<dbReference type="Proteomes" id="UP001489004">
    <property type="component" value="Unassembled WGS sequence"/>
</dbReference>
<dbReference type="AlphaFoldDB" id="A0AAW1PKL1"/>
<feature type="region of interest" description="Disordered" evidence="6">
    <location>
        <begin position="64"/>
        <end position="167"/>
    </location>
</feature>
<sequence length="702" mass="74322">MGTIDTQLPAPISASSQLFTALRYQESRDAAAAAAALESLLDAAACVSTEPEGASSQPVRVPLAAATASQPTTAEAQVTAPEEQSQSKIPAAQASAELAPACRGPTVQLQPTAPPVARVEETATSEATSGGSSDQRDRESKARAPTASQGPPSWQAETRRSPSIGAAEAARADANLQAMLMLRHSEAYSDFHNNNHDVHGSLYNAGDLPGQQRPTSTSGDRQQLVGRFETEEAAARAYDDAVRRLYGKEAYTNFSMEEDEAPAAASVQRVALPVVAPALVAPTWVQKKESLARTGSGKGSSKFRGVSWHKDNMKWRATIFKGNKPVHIGYFEGQEEAARAYDREALKLRGPNTLLNFPLSTYAITPADVLASWGFDPNLLAQMPADAPRPAPAAAPAQGRHAAAPAPASTRGPPPRTPSANMREAEVSRLQGLQFQETLLPQAAWPYPGLSQSPAYGLLSASGPMFGSHMAPSRPASQTSLQRAGSAGAGLFRDGSLGQRNPPSARSSFSAYTPTLGSLPSQAQQLRAELTALTGEADERLGALDAMSIGDLLRFNAGHMVQRPHHYSSHVAQQAVLAEELAQLSEAAACARKPLYGDLSRTGSAGLRRSQLLASLDEVEAGKPPEADAAELLDELPRWGGRGIRTDVLQSRARTSRPPMQVRSDGGRAGQELLLAVAQQSQKEQKQYMAAADAPNKKARLI</sequence>
<evidence type="ECO:0000256" key="2">
    <source>
        <dbReference type="ARBA" id="ARBA00023015"/>
    </source>
</evidence>
<dbReference type="EMBL" id="JALJOR010000010">
    <property type="protein sequence ID" value="KAK9810325.1"/>
    <property type="molecule type" value="Genomic_DNA"/>
</dbReference>
<dbReference type="Pfam" id="PF00847">
    <property type="entry name" value="AP2"/>
    <property type="match status" value="1"/>
</dbReference>
<evidence type="ECO:0000256" key="3">
    <source>
        <dbReference type="ARBA" id="ARBA00023125"/>
    </source>
</evidence>
<feature type="compositionally biased region" description="Low complexity" evidence="6">
    <location>
        <begin position="91"/>
        <end position="101"/>
    </location>
</feature>
<dbReference type="GO" id="GO:0003700">
    <property type="term" value="F:DNA-binding transcription factor activity"/>
    <property type="evidence" value="ECO:0007669"/>
    <property type="project" value="InterPro"/>
</dbReference>
<dbReference type="PANTHER" id="PTHR32467">
    <property type="entry name" value="AP2-LIKE ETHYLENE-RESPONSIVE TRANSCRIPTION FACTOR"/>
    <property type="match status" value="1"/>
</dbReference>
<keyword evidence="9" id="KW-1185">Reference proteome</keyword>
<evidence type="ECO:0000259" key="7">
    <source>
        <dbReference type="PROSITE" id="PS51032"/>
    </source>
</evidence>
<organism evidence="8 9">
    <name type="scientific">[Myrmecia] bisecta</name>
    <dbReference type="NCBI Taxonomy" id="41462"/>
    <lineage>
        <taxon>Eukaryota</taxon>
        <taxon>Viridiplantae</taxon>
        <taxon>Chlorophyta</taxon>
        <taxon>core chlorophytes</taxon>
        <taxon>Trebouxiophyceae</taxon>
        <taxon>Trebouxiales</taxon>
        <taxon>Trebouxiaceae</taxon>
        <taxon>Myrmecia</taxon>
    </lineage>
</organism>
<feature type="region of interest" description="Disordered" evidence="6">
    <location>
        <begin position="384"/>
        <end position="424"/>
    </location>
</feature>
<evidence type="ECO:0000256" key="4">
    <source>
        <dbReference type="ARBA" id="ARBA00023163"/>
    </source>
</evidence>
<comment type="subcellular location">
    <subcellularLocation>
        <location evidence="1">Nucleus</location>
    </subcellularLocation>
</comment>
<dbReference type="GO" id="GO:0005634">
    <property type="term" value="C:nucleus"/>
    <property type="evidence" value="ECO:0007669"/>
    <property type="project" value="UniProtKB-SubCell"/>
</dbReference>
<name>A0AAW1PKL1_9CHLO</name>
<accession>A0AAW1PKL1</accession>
<proteinExistence type="predicted"/>
<dbReference type="PROSITE" id="PS51032">
    <property type="entry name" value="AP2_ERF"/>
    <property type="match status" value="2"/>
</dbReference>
<dbReference type="InterPro" id="IPR036955">
    <property type="entry name" value="AP2/ERF_dom_sf"/>
</dbReference>
<keyword evidence="2" id="KW-0805">Transcription regulation</keyword>
<feature type="compositionally biased region" description="Low complexity" evidence="6">
    <location>
        <begin position="122"/>
        <end position="133"/>
    </location>
</feature>
<dbReference type="InterPro" id="IPR001471">
    <property type="entry name" value="AP2/ERF_dom"/>
</dbReference>
<feature type="region of interest" description="Disordered" evidence="6">
    <location>
        <begin position="469"/>
        <end position="509"/>
    </location>
</feature>
<dbReference type="GO" id="GO:0003677">
    <property type="term" value="F:DNA binding"/>
    <property type="evidence" value="ECO:0007669"/>
    <property type="project" value="UniProtKB-KW"/>
</dbReference>
<keyword evidence="5" id="KW-0539">Nucleus</keyword>
<evidence type="ECO:0000313" key="9">
    <source>
        <dbReference type="Proteomes" id="UP001489004"/>
    </source>
</evidence>
<comment type="caution">
    <text evidence="8">The sequence shown here is derived from an EMBL/GenBank/DDBJ whole genome shotgun (WGS) entry which is preliminary data.</text>
</comment>
<dbReference type="InterPro" id="IPR016177">
    <property type="entry name" value="DNA-bd_dom_sf"/>
</dbReference>
<feature type="domain" description="AP2/ERF" evidence="7">
    <location>
        <begin position="128"/>
        <end position="255"/>
    </location>
</feature>
<evidence type="ECO:0000313" key="8">
    <source>
        <dbReference type="EMBL" id="KAK9810325.1"/>
    </source>
</evidence>
<feature type="domain" description="AP2/ERF" evidence="7">
    <location>
        <begin position="302"/>
        <end position="358"/>
    </location>
</feature>
<evidence type="ECO:0000256" key="6">
    <source>
        <dbReference type="SAM" id="MobiDB-lite"/>
    </source>
</evidence>
<gene>
    <name evidence="8" type="ORF">WJX72_008699</name>
</gene>
<evidence type="ECO:0000256" key="5">
    <source>
        <dbReference type="ARBA" id="ARBA00023242"/>
    </source>
</evidence>
<reference evidence="8 9" key="1">
    <citation type="journal article" date="2024" name="Nat. Commun.">
        <title>Phylogenomics reveals the evolutionary origins of lichenization in chlorophyte algae.</title>
        <authorList>
            <person name="Puginier C."/>
            <person name="Libourel C."/>
            <person name="Otte J."/>
            <person name="Skaloud P."/>
            <person name="Haon M."/>
            <person name="Grisel S."/>
            <person name="Petersen M."/>
            <person name="Berrin J.G."/>
            <person name="Delaux P.M."/>
            <person name="Dal Grande F."/>
            <person name="Keller J."/>
        </authorList>
    </citation>
    <scope>NUCLEOTIDE SEQUENCE [LARGE SCALE GENOMIC DNA]</scope>
    <source>
        <strain evidence="8 9">SAG 2043</strain>
    </source>
</reference>
<dbReference type="SMART" id="SM00380">
    <property type="entry name" value="AP2"/>
    <property type="match status" value="2"/>
</dbReference>
<dbReference type="Gene3D" id="3.30.730.10">
    <property type="entry name" value="AP2/ERF domain"/>
    <property type="match status" value="2"/>
</dbReference>
<feature type="compositionally biased region" description="Polar residues" evidence="6">
    <location>
        <begin position="67"/>
        <end position="88"/>
    </location>
</feature>
<dbReference type="PANTHER" id="PTHR32467:SF90">
    <property type="entry name" value="AP2-LIKE ETHYLENE-RESPONSIVE TRANSCRIPTION FACTOR AIL1"/>
    <property type="match status" value="1"/>
</dbReference>
<feature type="compositionally biased region" description="Polar residues" evidence="6">
    <location>
        <begin position="498"/>
        <end position="509"/>
    </location>
</feature>
<keyword evidence="3" id="KW-0238">DNA-binding</keyword>
<keyword evidence="4" id="KW-0804">Transcription</keyword>
<feature type="compositionally biased region" description="Polar residues" evidence="6">
    <location>
        <begin position="146"/>
        <end position="156"/>
    </location>
</feature>
<dbReference type="CDD" id="cd00018">
    <property type="entry name" value="AP2"/>
    <property type="match status" value="1"/>
</dbReference>
<protein>
    <recommendedName>
        <fullName evidence="7">AP2/ERF domain-containing protein</fullName>
    </recommendedName>
</protein>
<dbReference type="SUPFAM" id="SSF54171">
    <property type="entry name" value="DNA-binding domain"/>
    <property type="match status" value="2"/>
</dbReference>
<evidence type="ECO:0000256" key="1">
    <source>
        <dbReference type="ARBA" id="ARBA00004123"/>
    </source>
</evidence>
<feature type="compositionally biased region" description="Low complexity" evidence="6">
    <location>
        <begin position="394"/>
        <end position="411"/>
    </location>
</feature>